<protein>
    <recommendedName>
        <fullName evidence="4">B-block binding subunit of TFIIIC domain-containing protein</fullName>
    </recommendedName>
</protein>
<feature type="region of interest" description="Disordered" evidence="1">
    <location>
        <begin position="214"/>
        <end position="326"/>
    </location>
</feature>
<accession>A0ABQ8YAW4</accession>
<evidence type="ECO:0000313" key="2">
    <source>
        <dbReference type="EMBL" id="KAJ6241727.1"/>
    </source>
</evidence>
<evidence type="ECO:0000313" key="3">
    <source>
        <dbReference type="Proteomes" id="UP001150062"/>
    </source>
</evidence>
<sequence length="1600" mass="193230">MFYFTYKNAMHQLDQLEKKKLIVKIPEKITRSLQYRIIAKEFLTEENKKENLIIINSKNKNNNTITTPTTPTNDDDKTLSNNKKYSNQLIETNSQIKEIEKIQKTKYKINQLSLTATNRINFLKKVIESYRILTWSKLYQILKNREKIGKKTICDQKTFKRAINTGRKIGFLKIFEIPQQFKTINTNWILTSFNVSIKEIEIFLKNYHLEKKKEEMEKEEKKEKEKEKRKKLRKKNKKGKRKKSKKTKRKEKKRDKDKEKNKNEKNGKEKKEEKKRKRKKKEKKKKKDKKKKKRKKDKEKEKKREKKRNKKRKIDQITQENKKTRNHRLFYSQTNISKINNKYKNYYFEKEKPLIANGLIYGICSRARMLHYFIVTKYLNHISQNYQGKTFHNYNNNYNNQILFYQNNLQSNFNQFNRKRKLNNFQDNNENKYRKLNFNINNNYIQNKIEFEILKLKEKSTKDHIFFSIQEIILSMNLEIFIEIIGINFFLEKKIKKRFLNTLICNLPSYLKTKCLNYDNFQIERIFLPLIHLKLIIPFKEKKIEKDYKKEKKKMKKMFKFFIPQPKTNEIKKESKQEKKINELLQDNYLNFKSNSKFKLKTILNIQDYHWIQNNLNLKNFQNIRIFWKKLYNYSMSIRSLKKKINLFLKIQPLSYFYLISAWKIIPNFNQKIKKQIINEFKNYSNFCEFKNNQLIFLDKSMNKEIDVNYENDHDFALLNNDKFKKKIYFEISQKIGFPQSIIYKIYKKKKSKNKNIFGENLNFLEAFENNKDPILKSLIKKTSNSKEQKLRVKHLKKNPQQLSIFNRISDFPIELYDKIYPFSNDHEKYPNNSFNIINNNSSSSHNKNQNQNQNNNNSNYQNNFLKIYKSIASQSNLMLKKMIKKNNGKLKLTNRIYKEVYQNFTYKDYMIFKKVKKNQKFEFLLNFFCIFLSRFSICSPIEVWNLMNWELLSKIFQEGKRSIKNKIQKYWAKSNQRKYFCNLISEKRLLIKKEMIKYIENKQLLLNNSNGINNTDNNINNDIYGNNNNNNNFNNFNNNNNNNNNQTNDLNINLNQYQIKKYYLNKINSLKDFNIIKIWKQVTINKEELTWQGFSVKSINCFLLEEGYLKTEKSQDLLNRIKMILAVGKVFSLSIKNCYQLLSNYQNREINDLIYSLFSGNYISRKVQLSGKMLFKLKNLYQRALDEIRHEHSYCQSQFLIKYFSEINDSLSTYEDFIFPTKNEINENVIMFLFNNIIKKNIFNIQFTNTDLNNNFEEIHNPLIDIKFQLYTIPNIIFRIKKSNNDEYNDAYNNNIDSNDQNPHDDDIDESMSKNENDEDGGDINDIYFNFDNHLTIIKNLSKRFKKIGEKQSQSLNFSYSKKFKELNPMLKFINNSLLINEQILLIIETIYQILLDKANFSKNLLNLRTFFNQSLIKFNPNFHFLTCEYIVKLLIDFIFKKINPNNNYLKVVKLNDFNENYDDDENDNDDENDDLKIKNIKPKIWYEIDSFNQNNPKQNLHLKSHLITKLAISVINNPGISITQLIEIMIHLSYSEIYSLLIHLEKMNYIKIKSCFIQENPFYKKNNNEELYIIPRIKIFKIFKNYQKSGWDSNPTYK</sequence>
<feature type="region of interest" description="Disordered" evidence="1">
    <location>
        <begin position="61"/>
        <end position="81"/>
    </location>
</feature>
<feature type="compositionally biased region" description="Low complexity" evidence="1">
    <location>
        <begin position="61"/>
        <end position="72"/>
    </location>
</feature>
<gene>
    <name evidence="2" type="ORF">M0813_00431</name>
</gene>
<proteinExistence type="predicted"/>
<feature type="compositionally biased region" description="Basic residues" evidence="1">
    <location>
        <begin position="227"/>
        <end position="253"/>
    </location>
</feature>
<reference evidence="2" key="1">
    <citation type="submission" date="2022-08" db="EMBL/GenBank/DDBJ databases">
        <title>Novel sulfate-reducing endosymbionts in the free-living metamonad Anaeramoeba.</title>
        <authorList>
            <person name="Jerlstrom-Hultqvist J."/>
            <person name="Cepicka I."/>
            <person name="Gallot-Lavallee L."/>
            <person name="Salas-Leiva D."/>
            <person name="Curtis B.A."/>
            <person name="Zahonova K."/>
            <person name="Pipaliya S."/>
            <person name="Dacks J."/>
            <person name="Roger A.J."/>
        </authorList>
    </citation>
    <scope>NUCLEOTIDE SEQUENCE</scope>
    <source>
        <strain evidence="2">Schooner1</strain>
    </source>
</reference>
<feature type="compositionally biased region" description="Basic and acidic residues" evidence="1">
    <location>
        <begin position="214"/>
        <end position="226"/>
    </location>
</feature>
<name>A0ABQ8YAW4_9EUKA</name>
<feature type="compositionally biased region" description="Basic residues" evidence="1">
    <location>
        <begin position="273"/>
        <end position="313"/>
    </location>
</feature>
<dbReference type="PANTHER" id="PTHR35711:SF1">
    <property type="entry name" value="ECTODERMAL, ISOFORM F"/>
    <property type="match status" value="1"/>
</dbReference>
<dbReference type="EMBL" id="JAOAOG010000191">
    <property type="protein sequence ID" value="KAJ6241727.1"/>
    <property type="molecule type" value="Genomic_DNA"/>
</dbReference>
<feature type="region of interest" description="Disordered" evidence="1">
    <location>
        <begin position="834"/>
        <end position="860"/>
    </location>
</feature>
<feature type="region of interest" description="Disordered" evidence="1">
    <location>
        <begin position="1292"/>
        <end position="1321"/>
    </location>
</feature>
<feature type="compositionally biased region" description="Basic and acidic residues" evidence="1">
    <location>
        <begin position="254"/>
        <end position="272"/>
    </location>
</feature>
<dbReference type="PANTHER" id="PTHR35711">
    <property type="entry name" value="EXPRESSED PROTEIN"/>
    <property type="match status" value="1"/>
</dbReference>
<organism evidence="2 3">
    <name type="scientific">Anaeramoeba flamelloides</name>
    <dbReference type="NCBI Taxonomy" id="1746091"/>
    <lineage>
        <taxon>Eukaryota</taxon>
        <taxon>Metamonada</taxon>
        <taxon>Anaeramoebidae</taxon>
        <taxon>Anaeramoeba</taxon>
    </lineage>
</organism>
<dbReference type="Proteomes" id="UP001150062">
    <property type="component" value="Unassembled WGS sequence"/>
</dbReference>
<evidence type="ECO:0008006" key="4">
    <source>
        <dbReference type="Google" id="ProtNLM"/>
    </source>
</evidence>
<comment type="caution">
    <text evidence="2">The sequence shown here is derived from an EMBL/GenBank/DDBJ whole genome shotgun (WGS) entry which is preliminary data.</text>
</comment>
<keyword evidence="3" id="KW-1185">Reference proteome</keyword>
<evidence type="ECO:0000256" key="1">
    <source>
        <dbReference type="SAM" id="MobiDB-lite"/>
    </source>
</evidence>